<evidence type="ECO:0000313" key="1">
    <source>
        <dbReference type="EMBL" id="SBS26832.1"/>
    </source>
</evidence>
<keyword evidence="2" id="KW-1185">Reference proteome</keyword>
<evidence type="ECO:0000313" key="2">
    <source>
        <dbReference type="Proteomes" id="UP000092544"/>
    </source>
</evidence>
<dbReference type="PANTHER" id="PTHR30105:SF2">
    <property type="entry name" value="DIVERGENT POLYSACCHARIDE DEACETYLASE SUPERFAMILY"/>
    <property type="match status" value="1"/>
</dbReference>
<sequence>MKVVLIKRMMRLFVMLYLGLITCVSFAHESHPVSYHAQASKESASFLALTSWLSSLPGPLKSMPVSSVEESGFMMFDALNPEQQDDNRPLMLQTIDDRVVDRQKSKSPTNGPSLLGRKVRIAILIDDLGYNRRGMLGALQLPKEVALAILPMTPFAHQTAVRSKEQGRLTMLHAPMENERELKLGPGGLYARMSEKELKAALTKDIDSLPGIQGVNNHMGSLLTANQKSMNWVMQTLKQHHLFFIDSLTSSHSVAGKTAKKYGLKTTTRDVFLDNIRTEKAIDRQFSHLIKVAKHRGEAMAIGHPYPETLSYLKKRLTQLNKDGVVLVPLSQILSHNAPSL</sequence>
<dbReference type="InterPro" id="IPR006837">
    <property type="entry name" value="Divergent_DAC"/>
</dbReference>
<protein>
    <submittedName>
        <fullName evidence="1">Divergent polysaccharide deacetylase</fullName>
    </submittedName>
</protein>
<dbReference type="EMBL" id="FLOB01000001">
    <property type="protein sequence ID" value="SBS26832.1"/>
    <property type="molecule type" value="Genomic_DNA"/>
</dbReference>
<gene>
    <name evidence="1" type="ORF">MSP8886_00718</name>
</gene>
<dbReference type="Gene3D" id="3.20.20.370">
    <property type="entry name" value="Glycoside hydrolase/deacetylase"/>
    <property type="match status" value="1"/>
</dbReference>
<dbReference type="GO" id="GO:0005975">
    <property type="term" value="P:carbohydrate metabolic process"/>
    <property type="evidence" value="ECO:0007669"/>
    <property type="project" value="InterPro"/>
</dbReference>
<dbReference type="CDD" id="cd10936">
    <property type="entry name" value="CE4_DAC2"/>
    <property type="match status" value="1"/>
</dbReference>
<dbReference type="SUPFAM" id="SSF88713">
    <property type="entry name" value="Glycoside hydrolase/deacetylase"/>
    <property type="match status" value="1"/>
</dbReference>
<reference evidence="1 2" key="1">
    <citation type="submission" date="2016-06" db="EMBL/GenBank/DDBJ databases">
        <authorList>
            <person name="Kjaerup R.B."/>
            <person name="Dalgaard T.S."/>
            <person name="Juul-Madsen H.R."/>
        </authorList>
    </citation>
    <scope>NUCLEOTIDE SEQUENCE [LARGE SCALE GENOMIC DNA]</scope>
    <source>
        <strain evidence="1 2">CECT 8886</strain>
    </source>
</reference>
<dbReference type="AlphaFoldDB" id="A0A1A8T3R6"/>
<accession>A0A1A8T3R6</accession>
<dbReference type="RefSeq" id="WP_245659018.1">
    <property type="nucleotide sequence ID" value="NZ_FLOB01000001.1"/>
</dbReference>
<dbReference type="STRING" id="1792290.MSP8886_00718"/>
<dbReference type="InterPro" id="IPR011330">
    <property type="entry name" value="Glyco_hydro/deAcase_b/a-brl"/>
</dbReference>
<dbReference type="Pfam" id="PF04748">
    <property type="entry name" value="Polysacc_deac_2"/>
    <property type="match status" value="1"/>
</dbReference>
<organism evidence="1 2">
    <name type="scientific">Marinomonas spartinae</name>
    <dbReference type="NCBI Taxonomy" id="1792290"/>
    <lineage>
        <taxon>Bacteria</taxon>
        <taxon>Pseudomonadati</taxon>
        <taxon>Pseudomonadota</taxon>
        <taxon>Gammaproteobacteria</taxon>
        <taxon>Oceanospirillales</taxon>
        <taxon>Oceanospirillaceae</taxon>
        <taxon>Marinomonas</taxon>
    </lineage>
</organism>
<proteinExistence type="predicted"/>
<dbReference type="Proteomes" id="UP000092544">
    <property type="component" value="Unassembled WGS sequence"/>
</dbReference>
<dbReference type="PANTHER" id="PTHR30105">
    <property type="entry name" value="UNCHARACTERIZED YIBQ-RELATED"/>
    <property type="match status" value="1"/>
</dbReference>
<name>A0A1A8T3R6_9GAMM</name>